<dbReference type="AlphaFoldDB" id="A0A0V1KIM8"/>
<sequence length="37" mass="4260">MLTYKVEATDYLEFFGSCVKYSCCKRVVFNFPNAATL</sequence>
<gene>
    <name evidence="1" type="ORF">T02_539</name>
</gene>
<dbReference type="EMBL" id="JYDW01001990">
    <property type="protein sequence ID" value="KRZ46860.1"/>
    <property type="molecule type" value="Genomic_DNA"/>
</dbReference>
<keyword evidence="2" id="KW-1185">Reference proteome</keyword>
<evidence type="ECO:0000313" key="2">
    <source>
        <dbReference type="Proteomes" id="UP000054721"/>
    </source>
</evidence>
<dbReference type="Proteomes" id="UP000054721">
    <property type="component" value="Unassembled WGS sequence"/>
</dbReference>
<comment type="caution">
    <text evidence="1">The sequence shown here is derived from an EMBL/GenBank/DDBJ whole genome shotgun (WGS) entry which is preliminary data.</text>
</comment>
<proteinExistence type="predicted"/>
<evidence type="ECO:0000313" key="1">
    <source>
        <dbReference type="EMBL" id="KRZ46860.1"/>
    </source>
</evidence>
<organism evidence="1 2">
    <name type="scientific">Trichinella nativa</name>
    <dbReference type="NCBI Taxonomy" id="6335"/>
    <lineage>
        <taxon>Eukaryota</taxon>
        <taxon>Metazoa</taxon>
        <taxon>Ecdysozoa</taxon>
        <taxon>Nematoda</taxon>
        <taxon>Enoplea</taxon>
        <taxon>Dorylaimia</taxon>
        <taxon>Trichinellida</taxon>
        <taxon>Trichinellidae</taxon>
        <taxon>Trichinella</taxon>
    </lineage>
</organism>
<name>A0A0V1KIM8_9BILA</name>
<protein>
    <submittedName>
        <fullName evidence="1">Uncharacterized protein</fullName>
    </submittedName>
</protein>
<reference evidence="1 2" key="1">
    <citation type="submission" date="2015-05" db="EMBL/GenBank/DDBJ databases">
        <title>Evolution of Trichinella species and genotypes.</title>
        <authorList>
            <person name="Korhonen P.K."/>
            <person name="Edoardo P."/>
            <person name="Giuseppe L.R."/>
            <person name="Gasser R.B."/>
        </authorList>
    </citation>
    <scope>NUCLEOTIDE SEQUENCE [LARGE SCALE GENOMIC DNA]</scope>
    <source>
        <strain evidence="1">ISS10</strain>
    </source>
</reference>
<accession>A0A0V1KIM8</accession>